<name>A0ABR3N569_9TELE</name>
<evidence type="ECO:0000313" key="9">
    <source>
        <dbReference type="Proteomes" id="UP001558613"/>
    </source>
</evidence>
<keyword evidence="4" id="KW-0804">Transcription</keyword>
<comment type="subcellular location">
    <subcellularLocation>
        <location evidence="1">Nucleus</location>
    </subcellularLocation>
</comment>
<evidence type="ECO:0000256" key="5">
    <source>
        <dbReference type="ARBA" id="ARBA00023242"/>
    </source>
</evidence>
<keyword evidence="5" id="KW-0539">Nucleus</keyword>
<evidence type="ECO:0000256" key="1">
    <source>
        <dbReference type="ARBA" id="ARBA00004123"/>
    </source>
</evidence>
<organism evidence="8 9">
    <name type="scientific">Cirrhinus molitorella</name>
    <name type="common">mud carp</name>
    <dbReference type="NCBI Taxonomy" id="172907"/>
    <lineage>
        <taxon>Eukaryota</taxon>
        <taxon>Metazoa</taxon>
        <taxon>Chordata</taxon>
        <taxon>Craniata</taxon>
        <taxon>Vertebrata</taxon>
        <taxon>Euteleostomi</taxon>
        <taxon>Actinopterygii</taxon>
        <taxon>Neopterygii</taxon>
        <taxon>Teleostei</taxon>
        <taxon>Ostariophysi</taxon>
        <taxon>Cypriniformes</taxon>
        <taxon>Cyprinidae</taxon>
        <taxon>Labeoninae</taxon>
        <taxon>Labeonini</taxon>
        <taxon>Cirrhinus</taxon>
    </lineage>
</organism>
<dbReference type="Pfam" id="PF13837">
    <property type="entry name" value="Myb_DNA-bind_4"/>
    <property type="match status" value="1"/>
</dbReference>
<feature type="domain" description="Myb/SANT-like DNA-binding" evidence="7">
    <location>
        <begin position="43"/>
        <end position="132"/>
    </location>
</feature>
<comment type="caution">
    <text evidence="8">The sequence shown here is derived from an EMBL/GenBank/DDBJ whole genome shotgun (WGS) entry which is preliminary data.</text>
</comment>
<feature type="compositionally biased region" description="Basic residues" evidence="6">
    <location>
        <begin position="184"/>
        <end position="193"/>
    </location>
</feature>
<accession>A0ABR3N569</accession>
<proteinExistence type="predicted"/>
<evidence type="ECO:0000256" key="6">
    <source>
        <dbReference type="SAM" id="MobiDB-lite"/>
    </source>
</evidence>
<dbReference type="Proteomes" id="UP001558613">
    <property type="component" value="Unassembled WGS sequence"/>
</dbReference>
<gene>
    <name evidence="8" type="ORF">QQF64_031105</name>
</gene>
<evidence type="ECO:0000313" key="8">
    <source>
        <dbReference type="EMBL" id="KAL1272089.1"/>
    </source>
</evidence>
<evidence type="ECO:0000256" key="4">
    <source>
        <dbReference type="ARBA" id="ARBA00023163"/>
    </source>
</evidence>
<evidence type="ECO:0000259" key="7">
    <source>
        <dbReference type="Pfam" id="PF13837"/>
    </source>
</evidence>
<keyword evidence="9" id="KW-1185">Reference proteome</keyword>
<dbReference type="EMBL" id="JAYMGO010000007">
    <property type="protein sequence ID" value="KAL1272089.1"/>
    <property type="molecule type" value="Genomic_DNA"/>
</dbReference>
<reference evidence="8 9" key="1">
    <citation type="submission" date="2023-09" db="EMBL/GenBank/DDBJ databases">
        <authorList>
            <person name="Wang M."/>
        </authorList>
    </citation>
    <scope>NUCLEOTIDE SEQUENCE [LARGE SCALE GENOMIC DNA]</scope>
    <source>
        <strain evidence="8">GT-2023</strain>
        <tissue evidence="8">Liver</tissue>
    </source>
</reference>
<sequence length="232" mass="26784">MRGNVLKQLGSALADRGFTNVTLSWSQIPKREVMRKVNAGKRTPEETRQLIHFRAENEQKFLKSKYAAKQLWETLMKDMGLEGRVTGQQASKKWENLKQRYKELRTPKTGSGTDSGEVTAATWQFHEDMHEVLGARPSLDPPVVVASFYEDPTPILMPAPQHHPQPAVHCLNPLPLLWQDPQLHHPKKKKKKSNPILDFLTDESKKEQRRHEESEAKTERFLCLFEKMVDKL</sequence>
<dbReference type="PANTHER" id="PTHR21654:SF84">
    <property type="entry name" value="SI:DKEY-66I24.7"/>
    <property type="match status" value="1"/>
</dbReference>
<protein>
    <recommendedName>
        <fullName evidence="7">Myb/SANT-like DNA-binding domain-containing protein</fullName>
    </recommendedName>
</protein>
<feature type="region of interest" description="Disordered" evidence="6">
    <location>
        <begin position="184"/>
        <end position="217"/>
    </location>
</feature>
<feature type="compositionally biased region" description="Basic and acidic residues" evidence="6">
    <location>
        <begin position="202"/>
        <end position="217"/>
    </location>
</feature>
<dbReference type="InterPro" id="IPR044822">
    <property type="entry name" value="Myb_DNA-bind_4"/>
</dbReference>
<dbReference type="Gene3D" id="1.10.10.60">
    <property type="entry name" value="Homeodomain-like"/>
    <property type="match status" value="1"/>
</dbReference>
<keyword evidence="3" id="KW-0238">DNA-binding</keyword>
<evidence type="ECO:0000256" key="2">
    <source>
        <dbReference type="ARBA" id="ARBA00023015"/>
    </source>
</evidence>
<dbReference type="PANTHER" id="PTHR21654">
    <property type="entry name" value="FI21293P1"/>
    <property type="match status" value="1"/>
</dbReference>
<keyword evidence="2" id="KW-0805">Transcription regulation</keyword>
<evidence type="ECO:0000256" key="3">
    <source>
        <dbReference type="ARBA" id="ARBA00023125"/>
    </source>
</evidence>